<sequence length="79" mass="8838">EADMEGDKSRMIPEVQGEAILDVEILTLKATTASPCFQRPWSSNRTNPLSQVWERKGGSIKSQEVPPFDLCQGNIDFSR</sequence>
<reference evidence="1" key="1">
    <citation type="submission" date="2014-12" db="EMBL/GenBank/DDBJ databases">
        <title>Insight into the proteome of Arion vulgaris.</title>
        <authorList>
            <person name="Aradska J."/>
            <person name="Bulat T."/>
            <person name="Smidak R."/>
            <person name="Sarate P."/>
            <person name="Gangsoo J."/>
            <person name="Sialana F."/>
            <person name="Bilban M."/>
            <person name="Lubec G."/>
        </authorList>
    </citation>
    <scope>NUCLEOTIDE SEQUENCE</scope>
    <source>
        <tissue evidence="1">Skin</tissue>
    </source>
</reference>
<proteinExistence type="predicted"/>
<protein>
    <submittedName>
        <fullName evidence="1">Uncharacterized protein</fullName>
    </submittedName>
</protein>
<dbReference type="EMBL" id="HACG01023742">
    <property type="protein sequence ID" value="CEK70607.1"/>
    <property type="molecule type" value="Transcribed_RNA"/>
</dbReference>
<gene>
    <name evidence="1" type="primary">ORF74884</name>
</gene>
<dbReference type="AlphaFoldDB" id="A0A0B6ZQE2"/>
<feature type="non-terminal residue" evidence="1">
    <location>
        <position position="1"/>
    </location>
</feature>
<evidence type="ECO:0000313" key="1">
    <source>
        <dbReference type="EMBL" id="CEK70607.1"/>
    </source>
</evidence>
<name>A0A0B6ZQE2_9EUPU</name>
<organism evidence="1">
    <name type="scientific">Arion vulgaris</name>
    <dbReference type="NCBI Taxonomy" id="1028688"/>
    <lineage>
        <taxon>Eukaryota</taxon>
        <taxon>Metazoa</taxon>
        <taxon>Spiralia</taxon>
        <taxon>Lophotrochozoa</taxon>
        <taxon>Mollusca</taxon>
        <taxon>Gastropoda</taxon>
        <taxon>Heterobranchia</taxon>
        <taxon>Euthyneura</taxon>
        <taxon>Panpulmonata</taxon>
        <taxon>Eupulmonata</taxon>
        <taxon>Stylommatophora</taxon>
        <taxon>Helicina</taxon>
        <taxon>Arionoidea</taxon>
        <taxon>Arionidae</taxon>
        <taxon>Arion</taxon>
    </lineage>
</organism>
<accession>A0A0B6ZQE2</accession>